<evidence type="ECO:0000313" key="10">
    <source>
        <dbReference type="Proteomes" id="UP000553632"/>
    </source>
</evidence>
<feature type="compositionally biased region" description="Polar residues" evidence="7">
    <location>
        <begin position="10"/>
        <end position="23"/>
    </location>
</feature>
<dbReference type="EMBL" id="JABANO010033441">
    <property type="protein sequence ID" value="KAF4706826.1"/>
    <property type="molecule type" value="Genomic_DNA"/>
</dbReference>
<proteinExistence type="inferred from homology"/>
<dbReference type="AlphaFoldDB" id="A0A7J6QGM4"/>
<dbReference type="GO" id="GO:0005681">
    <property type="term" value="C:spliceosomal complex"/>
    <property type="evidence" value="ECO:0007669"/>
    <property type="project" value="UniProtKB-KW"/>
</dbReference>
<evidence type="ECO:0000256" key="5">
    <source>
        <dbReference type="ARBA" id="ARBA00023187"/>
    </source>
</evidence>
<evidence type="ECO:0000256" key="1">
    <source>
        <dbReference type="ARBA" id="ARBA00004123"/>
    </source>
</evidence>
<dbReference type="OMA" id="ASEMTIK"/>
<evidence type="ECO:0000256" key="6">
    <source>
        <dbReference type="ARBA" id="ARBA00023242"/>
    </source>
</evidence>
<evidence type="ECO:0000256" key="7">
    <source>
        <dbReference type="SAM" id="MobiDB-lite"/>
    </source>
</evidence>
<evidence type="ECO:0000256" key="4">
    <source>
        <dbReference type="ARBA" id="ARBA00022728"/>
    </source>
</evidence>
<dbReference type="GO" id="GO:0008380">
    <property type="term" value="P:RNA splicing"/>
    <property type="evidence" value="ECO:0007669"/>
    <property type="project" value="UniProtKB-KW"/>
</dbReference>
<feature type="compositionally biased region" description="Basic and acidic residues" evidence="7">
    <location>
        <begin position="163"/>
        <end position="173"/>
    </location>
</feature>
<feature type="compositionally biased region" description="Basic and acidic residues" evidence="7">
    <location>
        <begin position="219"/>
        <end position="236"/>
    </location>
</feature>
<feature type="compositionally biased region" description="Polar residues" evidence="7">
    <location>
        <begin position="261"/>
        <end position="271"/>
    </location>
</feature>
<dbReference type="SMART" id="SM01115">
    <property type="entry name" value="cwf21"/>
    <property type="match status" value="1"/>
</dbReference>
<dbReference type="Gene3D" id="6.10.140.420">
    <property type="match status" value="1"/>
</dbReference>
<keyword evidence="6" id="KW-0539">Nucleus</keyword>
<comment type="caution">
    <text evidence="9">The sequence shown here is derived from an EMBL/GenBank/DDBJ whole genome shotgun (WGS) entry which is preliminary data.</text>
</comment>
<keyword evidence="4" id="KW-0747">Spliceosome</keyword>
<evidence type="ECO:0000256" key="2">
    <source>
        <dbReference type="ARBA" id="ARBA00005954"/>
    </source>
</evidence>
<comment type="similarity">
    <text evidence="2">Belongs to the CWC21 family.</text>
</comment>
<keyword evidence="5" id="KW-0508">mRNA splicing</keyword>
<dbReference type="GO" id="GO:0006397">
    <property type="term" value="P:mRNA processing"/>
    <property type="evidence" value="ECO:0007669"/>
    <property type="project" value="UniProtKB-KW"/>
</dbReference>
<comment type="subcellular location">
    <subcellularLocation>
        <location evidence="1">Nucleus</location>
    </subcellularLocation>
</comment>
<feature type="domain" description="CWF21" evidence="8">
    <location>
        <begin position="55"/>
        <end position="100"/>
    </location>
</feature>
<accession>A0A7J6QGM4</accession>
<evidence type="ECO:0000313" key="9">
    <source>
        <dbReference type="EMBL" id="KAF4706826.1"/>
    </source>
</evidence>
<dbReference type="CDD" id="cd21372">
    <property type="entry name" value="cwf21_CWC21-like"/>
    <property type="match status" value="1"/>
</dbReference>
<keyword evidence="10" id="KW-1185">Reference proteome</keyword>
<dbReference type="InterPro" id="IPR013170">
    <property type="entry name" value="mRNA_splic_Cwf21_dom"/>
</dbReference>
<feature type="compositionally biased region" description="Basic and acidic residues" evidence="7">
    <location>
        <begin position="29"/>
        <end position="40"/>
    </location>
</feature>
<dbReference type="Pfam" id="PF08312">
    <property type="entry name" value="cwf21"/>
    <property type="match status" value="1"/>
</dbReference>
<organism evidence="9 10">
    <name type="scientific">Perkinsus olseni</name>
    <name type="common">Perkinsus atlanticus</name>
    <dbReference type="NCBI Taxonomy" id="32597"/>
    <lineage>
        <taxon>Eukaryota</taxon>
        <taxon>Sar</taxon>
        <taxon>Alveolata</taxon>
        <taxon>Perkinsozoa</taxon>
        <taxon>Perkinsea</taxon>
        <taxon>Perkinsida</taxon>
        <taxon>Perkinsidae</taxon>
        <taxon>Perkinsus</taxon>
    </lineage>
</organism>
<feature type="region of interest" description="Disordered" evidence="7">
    <location>
        <begin position="163"/>
        <end position="271"/>
    </location>
</feature>
<evidence type="ECO:0000259" key="8">
    <source>
        <dbReference type="SMART" id="SM01115"/>
    </source>
</evidence>
<feature type="region of interest" description="Disordered" evidence="7">
    <location>
        <begin position="102"/>
        <end position="122"/>
    </location>
</feature>
<dbReference type="PANTHER" id="PTHR36562:SF5">
    <property type="entry name" value="SERINE_ARGININE REPETITIVE MATRIX 2"/>
    <property type="match status" value="1"/>
</dbReference>
<feature type="region of interest" description="Disordered" evidence="7">
    <location>
        <begin position="1"/>
        <end position="54"/>
    </location>
</feature>
<dbReference type="Proteomes" id="UP000553632">
    <property type="component" value="Unassembled WGS sequence"/>
</dbReference>
<dbReference type="PANTHER" id="PTHR36562">
    <property type="entry name" value="SERINE/ARGININE REPETITIVE MATRIX 2"/>
    <property type="match status" value="1"/>
</dbReference>
<sequence length="271" mass="30933">MYNGIGLQTPRGSGTSGYVQRNKSYLRPQRTDIKPFRESEAAAPPKPKKADPELIYHNQKREIEVKLIDLQDTLLESGEEEDIVQKKVDKERQKLYKELDDRRADAEAHGGELQADQMASTHDGSVAAPLTSITTLVRYLQLQKRQAERAAKAFGINTRDHEEGVAFDKDRQHQQKLQRMMDAQARDAERWAAPGGENGDGGAMRKNQRNSRPPAKAGESWRDFAERRKEKGWAAEEREETEEGAAKRREAKRVRREEKASQGQQQEQERS</sequence>
<gene>
    <name evidence="9" type="primary">SRRM2</name>
    <name evidence="9" type="ORF">FOZ63_032084</name>
</gene>
<reference evidence="9 10" key="1">
    <citation type="submission" date="2020-04" db="EMBL/GenBank/DDBJ databases">
        <title>Perkinsus olseni comparative genomics.</title>
        <authorList>
            <person name="Bogema D.R."/>
        </authorList>
    </citation>
    <scope>NUCLEOTIDE SEQUENCE [LARGE SCALE GENOMIC DNA]</scope>
    <source>
        <strain evidence="9 10">ATCC PRA-207</strain>
    </source>
</reference>
<protein>
    <submittedName>
        <fullName evidence="9">Serine/arginine repetitive matrix protein 2</fullName>
    </submittedName>
</protein>
<name>A0A7J6QGM4_PEROL</name>
<dbReference type="InterPro" id="IPR051372">
    <property type="entry name" value="CWC21"/>
</dbReference>
<keyword evidence="3" id="KW-0507">mRNA processing</keyword>
<evidence type="ECO:0000256" key="3">
    <source>
        <dbReference type="ARBA" id="ARBA00022664"/>
    </source>
</evidence>